<dbReference type="Gene3D" id="3.40.50.1820">
    <property type="entry name" value="alpha/beta hydrolase"/>
    <property type="match status" value="1"/>
</dbReference>
<dbReference type="GO" id="GO:0016787">
    <property type="term" value="F:hydrolase activity"/>
    <property type="evidence" value="ECO:0007669"/>
    <property type="project" value="UniProtKB-KW"/>
</dbReference>
<dbReference type="PANTHER" id="PTHR48098:SF1">
    <property type="entry name" value="DIACYLGLYCEROL ACYLTRANSFERASE_MYCOLYLTRANSFERASE AG85A"/>
    <property type="match status" value="1"/>
</dbReference>
<protein>
    <submittedName>
        <fullName evidence="2">Alpha/beta hydrolase-fold protein</fullName>
    </submittedName>
</protein>
<organism evidence="2 3">
    <name type="scientific">Actinomadura gamaensis</name>
    <dbReference type="NCBI Taxonomy" id="1763541"/>
    <lineage>
        <taxon>Bacteria</taxon>
        <taxon>Bacillati</taxon>
        <taxon>Actinomycetota</taxon>
        <taxon>Actinomycetes</taxon>
        <taxon>Streptosporangiales</taxon>
        <taxon>Thermomonosporaceae</taxon>
        <taxon>Actinomadura</taxon>
    </lineage>
</organism>
<dbReference type="PANTHER" id="PTHR48098">
    <property type="entry name" value="ENTEROCHELIN ESTERASE-RELATED"/>
    <property type="match status" value="1"/>
</dbReference>
<proteinExistence type="predicted"/>
<keyword evidence="2" id="KW-0378">Hydrolase</keyword>
<name>A0ABV9U5C1_9ACTN</name>
<evidence type="ECO:0000313" key="2">
    <source>
        <dbReference type="EMBL" id="MFC4911394.1"/>
    </source>
</evidence>
<reference evidence="3" key="1">
    <citation type="journal article" date="2019" name="Int. J. Syst. Evol. Microbiol.">
        <title>The Global Catalogue of Microorganisms (GCM) 10K type strain sequencing project: providing services to taxonomists for standard genome sequencing and annotation.</title>
        <authorList>
            <consortium name="The Broad Institute Genomics Platform"/>
            <consortium name="The Broad Institute Genome Sequencing Center for Infectious Disease"/>
            <person name="Wu L."/>
            <person name="Ma J."/>
        </authorList>
    </citation>
    <scope>NUCLEOTIDE SEQUENCE [LARGE SCALE GENOMIC DNA]</scope>
    <source>
        <strain evidence="3">KLKA75</strain>
    </source>
</reference>
<evidence type="ECO:0000313" key="3">
    <source>
        <dbReference type="Proteomes" id="UP001595872"/>
    </source>
</evidence>
<comment type="caution">
    <text evidence="2">The sequence shown here is derived from an EMBL/GenBank/DDBJ whole genome shotgun (WGS) entry which is preliminary data.</text>
</comment>
<dbReference type="SUPFAM" id="SSF53474">
    <property type="entry name" value="alpha/beta-Hydrolases"/>
    <property type="match status" value="1"/>
</dbReference>
<dbReference type="Pfam" id="PF00756">
    <property type="entry name" value="Esterase"/>
    <property type="match status" value="1"/>
</dbReference>
<evidence type="ECO:0000256" key="1">
    <source>
        <dbReference type="SAM" id="MobiDB-lite"/>
    </source>
</evidence>
<accession>A0ABV9U5C1</accession>
<gene>
    <name evidence="2" type="ORF">ACFPCY_29090</name>
</gene>
<dbReference type="Proteomes" id="UP001595872">
    <property type="component" value="Unassembled WGS sequence"/>
</dbReference>
<dbReference type="InterPro" id="IPR000801">
    <property type="entry name" value="Esterase-like"/>
</dbReference>
<keyword evidence="3" id="KW-1185">Reference proteome</keyword>
<dbReference type="EMBL" id="JBHSIT010000009">
    <property type="protein sequence ID" value="MFC4911394.1"/>
    <property type="molecule type" value="Genomic_DNA"/>
</dbReference>
<dbReference type="RefSeq" id="WP_378260255.1">
    <property type="nucleotide sequence ID" value="NZ_JBHSIT010000009.1"/>
</dbReference>
<feature type="region of interest" description="Disordered" evidence="1">
    <location>
        <begin position="34"/>
        <end position="100"/>
    </location>
</feature>
<feature type="compositionally biased region" description="Low complexity" evidence="1">
    <location>
        <begin position="74"/>
        <end position="90"/>
    </location>
</feature>
<sequence>MRKRTERKLAVGAVAVVAAVPTALVLIPWDGSGGSQPAAGTAPLGAQAAASDPRPVQQTPGAPSPAQGRMSKLPNAAPTSTGAPTPTSVPTIPPGGGNGGLKNWLPADDGAVVTAAKWANKYQVDLSVKSPALGQTRTVRVLVPSGWKARSTQTYPTVYALHGGNDTYVSWTRSTDIAKVSRQWGVIVVMPEGANGSYTDWYNGGRGGSPRWETFHTAEVRQLVERNLHAGSSRAVIGISSGAQGAVTYAARHPGMYRYAASYSGVLSMLSPGIPALLMYINTRPGTNPTDIWGDPWTARANWAAHDPASLVKRLRGTRLFVSAGNGNKGPLDKPGKAPWDIGYLSETQVLRATGDFVAAAKRSGVPVTTDFYGAGSHSWPYWKREMHKTWPEIMASIGAQRA</sequence>
<dbReference type="InterPro" id="IPR029058">
    <property type="entry name" value="AB_hydrolase_fold"/>
</dbReference>
<feature type="compositionally biased region" description="Low complexity" evidence="1">
    <location>
        <begin position="36"/>
        <end position="50"/>
    </location>
</feature>
<dbReference type="InterPro" id="IPR050583">
    <property type="entry name" value="Mycobacterial_A85_antigen"/>
</dbReference>